<dbReference type="PROSITE" id="PS50003">
    <property type="entry name" value="PH_DOMAIN"/>
    <property type="match status" value="1"/>
</dbReference>
<dbReference type="Pfam" id="PF00169">
    <property type="entry name" value="PH"/>
    <property type="match status" value="1"/>
</dbReference>
<reference evidence="4" key="1">
    <citation type="submission" date="2021-12" db="EMBL/GenBank/DDBJ databases">
        <authorList>
            <person name="King R."/>
        </authorList>
    </citation>
    <scope>NUCLEOTIDE SEQUENCE</scope>
</reference>
<proteinExistence type="predicted"/>
<dbReference type="SMART" id="SM00233">
    <property type="entry name" value="PH"/>
    <property type="match status" value="1"/>
</dbReference>
<dbReference type="EMBL" id="OU963863">
    <property type="protein sequence ID" value="CAH0385841.1"/>
    <property type="molecule type" value="Genomic_DNA"/>
</dbReference>
<gene>
    <name evidence="4" type="ORF">BEMITA_LOCUS5024</name>
</gene>
<feature type="compositionally biased region" description="Polar residues" evidence="2">
    <location>
        <begin position="944"/>
        <end position="956"/>
    </location>
</feature>
<dbReference type="PANTHER" id="PTHR21538:SF23">
    <property type="entry name" value="ANILLIN"/>
    <property type="match status" value="1"/>
</dbReference>
<dbReference type="GO" id="GO:0031106">
    <property type="term" value="P:septin ring organization"/>
    <property type="evidence" value="ECO:0007669"/>
    <property type="project" value="TreeGrafter"/>
</dbReference>
<keyword evidence="1" id="KW-0175">Coiled coil</keyword>
<name>A0A9P0A7U0_BEMTA</name>
<feature type="region of interest" description="Disordered" evidence="2">
    <location>
        <begin position="611"/>
        <end position="653"/>
    </location>
</feature>
<feature type="region of interest" description="Disordered" evidence="2">
    <location>
        <begin position="935"/>
        <end position="963"/>
    </location>
</feature>
<dbReference type="Proteomes" id="UP001152759">
    <property type="component" value="Chromosome 2"/>
</dbReference>
<dbReference type="GO" id="GO:0000281">
    <property type="term" value="P:mitotic cytokinesis"/>
    <property type="evidence" value="ECO:0007669"/>
    <property type="project" value="TreeGrafter"/>
</dbReference>
<dbReference type="InterPro" id="IPR011993">
    <property type="entry name" value="PH-like_dom_sf"/>
</dbReference>
<dbReference type="InterPro" id="IPR051364">
    <property type="entry name" value="Cytokinesis/Rho-signaling"/>
</dbReference>
<dbReference type="InterPro" id="IPR001849">
    <property type="entry name" value="PH_domain"/>
</dbReference>
<evidence type="ECO:0000259" key="3">
    <source>
        <dbReference type="PROSITE" id="PS50003"/>
    </source>
</evidence>
<dbReference type="InterPro" id="IPR037840">
    <property type="entry name" value="PH_Anillin"/>
</dbReference>
<feature type="region of interest" description="Disordered" evidence="2">
    <location>
        <begin position="872"/>
        <end position="900"/>
    </location>
</feature>
<dbReference type="FunFam" id="2.30.29.30:FF:000111">
    <property type="entry name" value="anillin isoform X1"/>
    <property type="match status" value="1"/>
</dbReference>
<feature type="compositionally biased region" description="Polar residues" evidence="2">
    <location>
        <begin position="805"/>
        <end position="822"/>
    </location>
</feature>
<accession>A0A9P0A7U0</accession>
<evidence type="ECO:0000313" key="5">
    <source>
        <dbReference type="Proteomes" id="UP001152759"/>
    </source>
</evidence>
<feature type="region of interest" description="Disordered" evidence="2">
    <location>
        <begin position="36"/>
        <end position="103"/>
    </location>
</feature>
<feature type="compositionally biased region" description="Polar residues" evidence="2">
    <location>
        <begin position="727"/>
        <end position="743"/>
    </location>
</feature>
<feature type="compositionally biased region" description="Basic and acidic residues" evidence="2">
    <location>
        <begin position="752"/>
        <end position="762"/>
    </location>
</feature>
<feature type="compositionally biased region" description="Basic and acidic residues" evidence="2">
    <location>
        <begin position="789"/>
        <end position="804"/>
    </location>
</feature>
<feature type="region of interest" description="Disordered" evidence="2">
    <location>
        <begin position="377"/>
        <end position="462"/>
    </location>
</feature>
<dbReference type="PANTHER" id="PTHR21538">
    <property type="entry name" value="ANILLIN/RHOTEKIN RTKN"/>
    <property type="match status" value="1"/>
</dbReference>
<organism evidence="4 5">
    <name type="scientific">Bemisia tabaci</name>
    <name type="common">Sweetpotato whitefly</name>
    <name type="synonym">Aleurodes tabaci</name>
    <dbReference type="NCBI Taxonomy" id="7038"/>
    <lineage>
        <taxon>Eukaryota</taxon>
        <taxon>Metazoa</taxon>
        <taxon>Ecdysozoa</taxon>
        <taxon>Arthropoda</taxon>
        <taxon>Hexapoda</taxon>
        <taxon>Insecta</taxon>
        <taxon>Pterygota</taxon>
        <taxon>Neoptera</taxon>
        <taxon>Paraneoptera</taxon>
        <taxon>Hemiptera</taxon>
        <taxon>Sternorrhyncha</taxon>
        <taxon>Aleyrodoidea</taxon>
        <taxon>Aleyrodidae</taxon>
        <taxon>Aleyrodinae</taxon>
        <taxon>Bemisia</taxon>
    </lineage>
</organism>
<feature type="compositionally biased region" description="Polar residues" evidence="2">
    <location>
        <begin position="399"/>
        <end position="426"/>
    </location>
</feature>
<protein>
    <recommendedName>
        <fullName evidence="3">PH domain-containing protein</fullName>
    </recommendedName>
</protein>
<feature type="compositionally biased region" description="Polar residues" evidence="2">
    <location>
        <begin position="432"/>
        <end position="462"/>
    </location>
</feature>
<dbReference type="Gene3D" id="2.30.29.30">
    <property type="entry name" value="Pleckstrin-homology domain (PH domain)/Phosphotyrosine-binding domain (PTB)"/>
    <property type="match status" value="1"/>
</dbReference>
<feature type="domain" description="PH" evidence="3">
    <location>
        <begin position="1236"/>
        <end position="1360"/>
    </location>
</feature>
<sequence length="1368" mass="152482">MDSFTERMMERAKARKDRLKNQLKITDGLRIGIQPNVSPLKEPNFTNAVDSEPCTRKFMNDTKSPHYVHSHDTSSSSDAAVDGVDENAPFLGSKKTEESSSLSTGVNLVSSKNRLKERSPFRAQVDFTATDIQKPDSKYFFSRQGGKSTFNVDVSVQSPQKTSALSSDMTAADPETHCIIRPGEEVTIEADPQDIEEAETTHSDLTRQDAKMRLKKLGALYGDRPSRVSSPIQQTEELFAAEEVKKTSGKSIARSARLAALASQINQWEDDVKNVPTSSVKVVSRKGKDETPRFQHSVTFQSPKKAGLSHKARFSSIAPHQFIKSNYQSGGISMMARAQKSVLKNKPAEELLVDGFFSSDGSVPVRWDVEFKSPVEEIPGEPSLSQARSPATPEIRKNPLQTYSPNRTSPTKQLSPQKTAWPQPFSSPRLKNPSQFSPVTSHTSPSKSASYSPNKTSPMKQINPQKTTWLQPFSQLSSTNPSESCPVTSHTSPLKSASPRRINLLSPKRPSKNTPNPGFVLQKAIAYEQAVSPTKNIVQDPAELSLAERKALFEKNNSKPILPKVPFGQPLPVNNKRTNTHIMEACATSTMKVNNLPWSLKQEVIVNSTKKGNNLPYSPIKDKLPANMTMETDDSSNSSKKNPVHSAEPGKVSKLQSRLTVFESKEKILCEKKYDDERGKELEMLCNRWEKFKYIKGSTVKEKVVSPKVNKCFVTTVHPKKRPSLPISDSPSTPEQPPNSQSPVRCPISPENEVKEGKEIKPRVSMPNVSPIVVSPPKPGQLYPSLSDIEAKTGSEVADEKNDASMDSQGQNDSDYTVSSSDGTTSFGREIIHMANEKILIGSNRKRSSSSSDISGYDQKAVNSVDNFLEEALSDESSCPSPTKQPRNGHAMAQLDSSPASHIRFSKEEKNPVCLPLLHTVSFYRKLQNQNSSLSETPVKKFVHQSTSSDFPSSGRSDAEAERGHVEKKIIELQQRISTQQTVISQATQALNLCFHTVEFSDSAEQVEAERLLLFATHRRQAALNELQRLKIERSLRPNVVDSCYLKERGSLTVSEITLPIKMDAIKSAAREEKCHNFVCLLKCDEHVLGTSLVTAAGKSLLQNSRGAMYLRFPDKLTFPELYSDFKITLEVYDLIARSKEVLPHDIKYHISNKKETHKLRITPKKHKVDSRLIRPPMQSPAGPSAVRTSSFSIVGYAVFSLREIQRNQFTLNKVTYISPLEGVVQLKISCELSPSIEYHGFLTMFEDVSGFGAWHRRWCALEGDKISYWKYPDDETTKVPIDTIDLNSCTTNTVNVVSRDICARPNTFLLETIRPTEEDDTDSLALVRYPTHTLVRHLLSADTKEERIEWCDILNKALAILRAWGRK</sequence>
<evidence type="ECO:0000256" key="1">
    <source>
        <dbReference type="ARBA" id="ARBA00023054"/>
    </source>
</evidence>
<evidence type="ECO:0000313" key="4">
    <source>
        <dbReference type="EMBL" id="CAH0385841.1"/>
    </source>
</evidence>
<feature type="compositionally biased region" description="Polar residues" evidence="2">
    <location>
        <begin position="875"/>
        <end position="886"/>
    </location>
</feature>
<feature type="region of interest" description="Disordered" evidence="2">
    <location>
        <begin position="719"/>
        <end position="822"/>
    </location>
</feature>
<dbReference type="GO" id="GO:0005826">
    <property type="term" value="C:actomyosin contractile ring"/>
    <property type="evidence" value="ECO:0007669"/>
    <property type="project" value="TreeGrafter"/>
</dbReference>
<dbReference type="InterPro" id="IPR012966">
    <property type="entry name" value="AHD"/>
</dbReference>
<dbReference type="CDD" id="cd01263">
    <property type="entry name" value="PH_anillin"/>
    <property type="match status" value="1"/>
</dbReference>
<dbReference type="GO" id="GO:0000915">
    <property type="term" value="P:actomyosin contractile ring assembly"/>
    <property type="evidence" value="ECO:0007669"/>
    <property type="project" value="TreeGrafter"/>
</dbReference>
<dbReference type="SUPFAM" id="SSF50729">
    <property type="entry name" value="PH domain-like"/>
    <property type="match status" value="1"/>
</dbReference>
<dbReference type="Pfam" id="PF08174">
    <property type="entry name" value="Anillin"/>
    <property type="match status" value="1"/>
</dbReference>
<keyword evidence="5" id="KW-1185">Reference proteome</keyword>
<evidence type="ECO:0000256" key="2">
    <source>
        <dbReference type="SAM" id="MobiDB-lite"/>
    </source>
</evidence>
<feature type="region of interest" description="Disordered" evidence="2">
    <location>
        <begin position="474"/>
        <end position="500"/>
    </location>
</feature>
<feature type="compositionally biased region" description="Polar residues" evidence="2">
    <location>
        <begin position="474"/>
        <end position="495"/>
    </location>
</feature>
<feature type="compositionally biased region" description="Basic and acidic residues" evidence="2">
    <location>
        <begin position="53"/>
        <end position="72"/>
    </location>
</feature>